<dbReference type="InterPro" id="IPR016032">
    <property type="entry name" value="Sig_transdc_resp-reg_C-effctor"/>
</dbReference>
<keyword evidence="7" id="KW-1185">Reference proteome</keyword>
<dbReference type="PANTHER" id="PTHR43214:SF40">
    <property type="entry name" value="TRANSCRIPTIONAL REGULATORY PROTEIN LNRK"/>
    <property type="match status" value="1"/>
</dbReference>
<evidence type="ECO:0000256" key="2">
    <source>
        <dbReference type="ARBA" id="ARBA00023125"/>
    </source>
</evidence>
<evidence type="ECO:0000256" key="3">
    <source>
        <dbReference type="PROSITE-ProRule" id="PRU00169"/>
    </source>
</evidence>
<dbReference type="SMART" id="SM00421">
    <property type="entry name" value="HTH_LUXR"/>
    <property type="match status" value="1"/>
</dbReference>
<dbReference type="SMART" id="SM00448">
    <property type="entry name" value="REC"/>
    <property type="match status" value="1"/>
</dbReference>
<evidence type="ECO:0000259" key="4">
    <source>
        <dbReference type="PROSITE" id="PS50043"/>
    </source>
</evidence>
<dbReference type="SUPFAM" id="SSF52172">
    <property type="entry name" value="CheY-like"/>
    <property type="match status" value="1"/>
</dbReference>
<dbReference type="Gene3D" id="3.40.50.2300">
    <property type="match status" value="1"/>
</dbReference>
<comment type="caution">
    <text evidence="6">The sequence shown here is derived from an EMBL/GenBank/DDBJ whole genome shotgun (WGS) entry which is preliminary data.</text>
</comment>
<feature type="domain" description="HTH luxR-type" evidence="4">
    <location>
        <begin position="150"/>
        <end position="215"/>
    </location>
</feature>
<dbReference type="GO" id="GO:0000160">
    <property type="term" value="P:phosphorelay signal transduction system"/>
    <property type="evidence" value="ECO:0007669"/>
    <property type="project" value="InterPro"/>
</dbReference>
<name>A0A917HWQ4_9FLAO</name>
<keyword evidence="1 3" id="KW-0597">Phosphoprotein</keyword>
<feature type="modified residue" description="4-aspartylphosphate" evidence="3">
    <location>
        <position position="56"/>
    </location>
</feature>
<evidence type="ECO:0000256" key="1">
    <source>
        <dbReference type="ARBA" id="ARBA00022553"/>
    </source>
</evidence>
<dbReference type="InterPro" id="IPR000792">
    <property type="entry name" value="Tscrpt_reg_LuxR_C"/>
</dbReference>
<dbReference type="PANTHER" id="PTHR43214">
    <property type="entry name" value="TWO-COMPONENT RESPONSE REGULATOR"/>
    <property type="match status" value="1"/>
</dbReference>
<proteinExistence type="predicted"/>
<dbReference type="InterPro" id="IPR039420">
    <property type="entry name" value="WalR-like"/>
</dbReference>
<protein>
    <submittedName>
        <fullName evidence="6">DNA-binding response regulator</fullName>
    </submittedName>
</protein>
<dbReference type="CDD" id="cd06170">
    <property type="entry name" value="LuxR_C_like"/>
    <property type="match status" value="1"/>
</dbReference>
<dbReference type="GO" id="GO:0003677">
    <property type="term" value="F:DNA binding"/>
    <property type="evidence" value="ECO:0007669"/>
    <property type="project" value="UniProtKB-KW"/>
</dbReference>
<dbReference type="RefSeq" id="WP_188597657.1">
    <property type="nucleotide sequence ID" value="NZ_BMJW01000001.1"/>
</dbReference>
<evidence type="ECO:0000313" key="6">
    <source>
        <dbReference type="EMBL" id="GGG91144.1"/>
    </source>
</evidence>
<dbReference type="PROSITE" id="PS50110">
    <property type="entry name" value="RESPONSE_REGULATORY"/>
    <property type="match status" value="1"/>
</dbReference>
<dbReference type="PRINTS" id="PR00038">
    <property type="entry name" value="HTHLUXR"/>
</dbReference>
<organism evidence="6 7">
    <name type="scientific">Polaribacter pacificus</name>
    <dbReference type="NCBI Taxonomy" id="1775173"/>
    <lineage>
        <taxon>Bacteria</taxon>
        <taxon>Pseudomonadati</taxon>
        <taxon>Bacteroidota</taxon>
        <taxon>Flavobacteriia</taxon>
        <taxon>Flavobacteriales</taxon>
        <taxon>Flavobacteriaceae</taxon>
    </lineage>
</organism>
<dbReference type="Proteomes" id="UP000633278">
    <property type="component" value="Unassembled WGS sequence"/>
</dbReference>
<dbReference type="CDD" id="cd17535">
    <property type="entry name" value="REC_NarL-like"/>
    <property type="match status" value="1"/>
</dbReference>
<sequence length="217" mass="24551">MSIKICIAEDNYFLAKAIREKILFFDDISFKFTAVNGAELIGKLEENHNIDVILMDIQMPEMDGIKATEIVKSKYPHIKVIMLTVVDDDDYVFNAIKAGANGYLLKEINPEKLHQCILEVMQGGAPMTPSIALKTLNLLRNPISDQAKKTTTENISLSNREIEILEHLSKGLKYNDIADNLIISPATVRKHIENIYKKLQVHNKIEALLKAQQHKLI</sequence>
<dbReference type="Pfam" id="PF00196">
    <property type="entry name" value="GerE"/>
    <property type="match status" value="1"/>
</dbReference>
<reference evidence="6" key="1">
    <citation type="journal article" date="2014" name="Int. J. Syst. Evol. Microbiol.">
        <title>Complete genome sequence of Corynebacterium casei LMG S-19264T (=DSM 44701T), isolated from a smear-ripened cheese.</title>
        <authorList>
            <consortium name="US DOE Joint Genome Institute (JGI-PGF)"/>
            <person name="Walter F."/>
            <person name="Albersmeier A."/>
            <person name="Kalinowski J."/>
            <person name="Ruckert C."/>
        </authorList>
    </citation>
    <scope>NUCLEOTIDE SEQUENCE</scope>
    <source>
        <strain evidence="6">CGMCC 1.15763</strain>
    </source>
</reference>
<dbReference type="AlphaFoldDB" id="A0A917HWQ4"/>
<accession>A0A917HWQ4</accession>
<evidence type="ECO:0000259" key="5">
    <source>
        <dbReference type="PROSITE" id="PS50110"/>
    </source>
</evidence>
<dbReference type="GO" id="GO:0006355">
    <property type="term" value="P:regulation of DNA-templated transcription"/>
    <property type="evidence" value="ECO:0007669"/>
    <property type="project" value="InterPro"/>
</dbReference>
<dbReference type="InterPro" id="IPR001789">
    <property type="entry name" value="Sig_transdc_resp-reg_receiver"/>
</dbReference>
<feature type="domain" description="Response regulatory" evidence="5">
    <location>
        <begin position="4"/>
        <end position="121"/>
    </location>
</feature>
<gene>
    <name evidence="6" type="ORF">GCM10011416_04640</name>
</gene>
<dbReference type="EMBL" id="BMJW01000001">
    <property type="protein sequence ID" value="GGG91144.1"/>
    <property type="molecule type" value="Genomic_DNA"/>
</dbReference>
<dbReference type="InterPro" id="IPR011006">
    <property type="entry name" value="CheY-like_superfamily"/>
</dbReference>
<dbReference type="PROSITE" id="PS00622">
    <property type="entry name" value="HTH_LUXR_1"/>
    <property type="match status" value="1"/>
</dbReference>
<dbReference type="PROSITE" id="PS50043">
    <property type="entry name" value="HTH_LUXR_2"/>
    <property type="match status" value="1"/>
</dbReference>
<dbReference type="Pfam" id="PF00072">
    <property type="entry name" value="Response_reg"/>
    <property type="match status" value="1"/>
</dbReference>
<evidence type="ECO:0000313" key="7">
    <source>
        <dbReference type="Proteomes" id="UP000633278"/>
    </source>
</evidence>
<dbReference type="InterPro" id="IPR058245">
    <property type="entry name" value="NreC/VraR/RcsB-like_REC"/>
</dbReference>
<dbReference type="SUPFAM" id="SSF46894">
    <property type="entry name" value="C-terminal effector domain of the bipartite response regulators"/>
    <property type="match status" value="1"/>
</dbReference>
<reference evidence="6" key="2">
    <citation type="submission" date="2020-09" db="EMBL/GenBank/DDBJ databases">
        <authorList>
            <person name="Sun Q."/>
            <person name="Zhou Y."/>
        </authorList>
    </citation>
    <scope>NUCLEOTIDE SEQUENCE</scope>
    <source>
        <strain evidence="6">CGMCC 1.15763</strain>
    </source>
</reference>
<keyword evidence="2 6" id="KW-0238">DNA-binding</keyword>